<organism evidence="1 2">
    <name type="scientific">Rubellimicrobium rubrum</name>
    <dbReference type="NCBI Taxonomy" id="2585369"/>
    <lineage>
        <taxon>Bacteria</taxon>
        <taxon>Pseudomonadati</taxon>
        <taxon>Pseudomonadota</taxon>
        <taxon>Alphaproteobacteria</taxon>
        <taxon>Rhodobacterales</taxon>
        <taxon>Roseobacteraceae</taxon>
        <taxon>Rubellimicrobium</taxon>
    </lineage>
</organism>
<sequence length="89" mass="10250">MTDDEPNLITSSKSQRIVVDGYPFAIEIYRLETERTWTLEVVDHKGTSHVWDDQFRTDRDARNAAVEALEREGAIALMRSNNVIPFRQG</sequence>
<name>A0A5C4MVZ2_9RHOB</name>
<reference evidence="1 2" key="1">
    <citation type="submission" date="2019-06" db="EMBL/GenBank/DDBJ databases">
        <title>YIM 131921 draft genome.</title>
        <authorList>
            <person name="Jiang L."/>
        </authorList>
    </citation>
    <scope>NUCLEOTIDE SEQUENCE [LARGE SCALE GENOMIC DNA]</scope>
    <source>
        <strain evidence="1 2">YIM 131921</strain>
    </source>
</reference>
<dbReference type="Proteomes" id="UP000305887">
    <property type="component" value="Unassembled WGS sequence"/>
</dbReference>
<proteinExistence type="predicted"/>
<gene>
    <name evidence="1" type="ORF">FHG66_10450</name>
</gene>
<dbReference type="AlphaFoldDB" id="A0A5C4MVZ2"/>
<accession>A0A5C4MVZ2</accession>
<protein>
    <submittedName>
        <fullName evidence="1">Uncharacterized protein</fullName>
    </submittedName>
</protein>
<dbReference type="OrthoDB" id="7864523at2"/>
<comment type="caution">
    <text evidence="1">The sequence shown here is derived from an EMBL/GenBank/DDBJ whole genome shotgun (WGS) entry which is preliminary data.</text>
</comment>
<dbReference type="EMBL" id="VDFU01000010">
    <property type="protein sequence ID" value="TNC49534.1"/>
    <property type="molecule type" value="Genomic_DNA"/>
</dbReference>
<evidence type="ECO:0000313" key="1">
    <source>
        <dbReference type="EMBL" id="TNC49534.1"/>
    </source>
</evidence>
<keyword evidence="2" id="KW-1185">Reference proteome</keyword>
<dbReference type="RefSeq" id="WP_139076703.1">
    <property type="nucleotide sequence ID" value="NZ_VDFU01000010.1"/>
</dbReference>
<evidence type="ECO:0000313" key="2">
    <source>
        <dbReference type="Proteomes" id="UP000305887"/>
    </source>
</evidence>